<dbReference type="EMBL" id="CP091511">
    <property type="protein sequence ID" value="UOO90673.1"/>
    <property type="molecule type" value="Genomic_DNA"/>
</dbReference>
<reference evidence="2 3" key="1">
    <citation type="journal article" date="2022" name="Res Sq">
        <title>Evolution of multicellular longitudinally dividing oral cavity symbionts (Neisseriaceae).</title>
        <authorList>
            <person name="Nyongesa S."/>
            <person name="Weber P."/>
            <person name="Bernet E."/>
            <person name="Pullido F."/>
            <person name="Nieckarz M."/>
            <person name="Delaby M."/>
            <person name="Nieves C."/>
            <person name="Viehboeck T."/>
            <person name="Krause N."/>
            <person name="Rivera-Millot A."/>
            <person name="Nakamura A."/>
            <person name="Vischer N."/>
            <person name="VanNieuwenhze M."/>
            <person name="Brun Y."/>
            <person name="Cava F."/>
            <person name="Bulgheresi S."/>
            <person name="Veyrier F."/>
        </authorList>
    </citation>
    <scope>NUCLEOTIDE SEQUENCE [LARGE SCALE GENOMIC DNA]</scope>
    <source>
        <strain evidence="2 3">SN4</strain>
    </source>
</reference>
<dbReference type="PANTHER" id="PTHR40943">
    <property type="entry name" value="CYTOPLASMIC PROTEIN-RELATED"/>
    <property type="match status" value="1"/>
</dbReference>
<keyword evidence="3" id="KW-1185">Reference proteome</keyword>
<feature type="domain" description="(S)-ureidoglycine aminohydrolase cupin" evidence="1">
    <location>
        <begin position="43"/>
        <end position="113"/>
    </location>
</feature>
<dbReference type="InterPro" id="IPR008579">
    <property type="entry name" value="UGlyAH_Cupin_dom"/>
</dbReference>
<dbReference type="SUPFAM" id="SSF51182">
    <property type="entry name" value="RmlC-like cupins"/>
    <property type="match status" value="1"/>
</dbReference>
<protein>
    <submittedName>
        <fullName evidence="2">Cupin domain-containing protein</fullName>
    </submittedName>
</protein>
<dbReference type="Proteomes" id="UP000832011">
    <property type="component" value="Chromosome"/>
</dbReference>
<dbReference type="InterPro" id="IPR014710">
    <property type="entry name" value="RmlC-like_jellyroll"/>
</dbReference>
<accession>A0ABY4E5V5</accession>
<evidence type="ECO:0000259" key="1">
    <source>
        <dbReference type="Pfam" id="PF05899"/>
    </source>
</evidence>
<dbReference type="InterPro" id="IPR011051">
    <property type="entry name" value="RmlC_Cupin_sf"/>
</dbReference>
<proteinExistence type="predicted"/>
<evidence type="ECO:0000313" key="3">
    <source>
        <dbReference type="Proteomes" id="UP000832011"/>
    </source>
</evidence>
<gene>
    <name evidence="2" type="ORF">LVJ82_06805</name>
</gene>
<organism evidence="2 3">
    <name type="scientific">Vitreoscilla massiliensis</name>
    <dbReference type="NCBI Taxonomy" id="1689272"/>
    <lineage>
        <taxon>Bacteria</taxon>
        <taxon>Pseudomonadati</taxon>
        <taxon>Pseudomonadota</taxon>
        <taxon>Betaproteobacteria</taxon>
        <taxon>Neisseriales</taxon>
        <taxon>Neisseriaceae</taxon>
        <taxon>Vitreoscilla</taxon>
    </lineage>
</organism>
<dbReference type="RefSeq" id="WP_058304998.1">
    <property type="nucleotide sequence ID" value="NZ_CABKVG010000005.1"/>
</dbReference>
<name>A0ABY4E5V5_9NEIS</name>
<dbReference type="Gene3D" id="2.60.120.10">
    <property type="entry name" value="Jelly Rolls"/>
    <property type="match status" value="1"/>
</dbReference>
<evidence type="ECO:0000313" key="2">
    <source>
        <dbReference type="EMBL" id="UOO90673.1"/>
    </source>
</evidence>
<dbReference type="CDD" id="cd02227">
    <property type="entry name" value="cupin_TM1112-like"/>
    <property type="match status" value="1"/>
</dbReference>
<dbReference type="PANTHER" id="PTHR40943:SF2">
    <property type="entry name" value="(S)-UREIDOGLYCINE AMINOHYDROLASE CUPIN DOMAIN-CONTAINING PROTEIN"/>
    <property type="match status" value="1"/>
</dbReference>
<sequence>MSQKILPLDTNVNTATAAFLPDAAKIIAGNPSQKMWPHYSNASNEFHTGVWQADVGKWQVSYSEDEYCFILEGKNVVTNTDGDSITVQAGDHFVIPAGFSGTWEVVEATRKVYVIYERV</sequence>
<dbReference type="Pfam" id="PF05899">
    <property type="entry name" value="Cupin_3"/>
    <property type="match status" value="1"/>
</dbReference>